<accession>A0A3M0J6P4</accession>
<evidence type="ECO:0000313" key="2">
    <source>
        <dbReference type="EMBL" id="RMB96512.1"/>
    </source>
</evidence>
<proteinExistence type="predicted"/>
<reference evidence="2 3" key="1">
    <citation type="submission" date="2018-07" db="EMBL/GenBank/DDBJ databases">
        <title>A high quality draft genome assembly of the barn swallow (H. rustica rustica).</title>
        <authorList>
            <person name="Formenti G."/>
            <person name="Chiara M."/>
            <person name="Poveda L."/>
            <person name="Francoijs K.-J."/>
            <person name="Bonisoli-Alquati A."/>
            <person name="Canova L."/>
            <person name="Gianfranceschi L."/>
            <person name="Horner D.S."/>
            <person name="Saino N."/>
        </authorList>
    </citation>
    <scope>NUCLEOTIDE SEQUENCE [LARGE SCALE GENOMIC DNA]</scope>
    <source>
        <strain evidence="2">Chelidonia</strain>
        <tissue evidence="2">Blood</tissue>
    </source>
</reference>
<dbReference type="EMBL" id="QRBI01000174">
    <property type="protein sequence ID" value="RMB96512.1"/>
    <property type="molecule type" value="Genomic_DNA"/>
</dbReference>
<comment type="caution">
    <text evidence="2">The sequence shown here is derived from an EMBL/GenBank/DDBJ whole genome shotgun (WGS) entry which is preliminary data.</text>
</comment>
<feature type="region of interest" description="Disordered" evidence="1">
    <location>
        <begin position="53"/>
        <end position="106"/>
    </location>
</feature>
<gene>
    <name evidence="2" type="ORF">DUI87_27045</name>
</gene>
<feature type="compositionally biased region" description="Basic and acidic residues" evidence="1">
    <location>
        <begin position="63"/>
        <end position="106"/>
    </location>
</feature>
<sequence>MNLQLLPQSREEQGQWWLGETLGKGLQHQDTGNVLMLLGGKGRGLHSMILLPPSQLSLGVSSSERREEKRREEKRREEKRREEKRREEKRREEKRREEKREKRRED</sequence>
<keyword evidence="3" id="KW-1185">Reference proteome</keyword>
<dbReference type="Proteomes" id="UP000269221">
    <property type="component" value="Unassembled WGS sequence"/>
</dbReference>
<evidence type="ECO:0000313" key="3">
    <source>
        <dbReference type="Proteomes" id="UP000269221"/>
    </source>
</evidence>
<protein>
    <submittedName>
        <fullName evidence="2">Uncharacterized protein</fullName>
    </submittedName>
</protein>
<name>A0A3M0J6P4_HIRRU</name>
<dbReference type="AlphaFoldDB" id="A0A3M0J6P4"/>
<organism evidence="2 3">
    <name type="scientific">Hirundo rustica rustica</name>
    <dbReference type="NCBI Taxonomy" id="333673"/>
    <lineage>
        <taxon>Eukaryota</taxon>
        <taxon>Metazoa</taxon>
        <taxon>Chordata</taxon>
        <taxon>Craniata</taxon>
        <taxon>Vertebrata</taxon>
        <taxon>Euteleostomi</taxon>
        <taxon>Archelosauria</taxon>
        <taxon>Archosauria</taxon>
        <taxon>Dinosauria</taxon>
        <taxon>Saurischia</taxon>
        <taxon>Theropoda</taxon>
        <taxon>Coelurosauria</taxon>
        <taxon>Aves</taxon>
        <taxon>Neognathae</taxon>
        <taxon>Neoaves</taxon>
        <taxon>Telluraves</taxon>
        <taxon>Australaves</taxon>
        <taxon>Passeriformes</taxon>
        <taxon>Sylvioidea</taxon>
        <taxon>Hirundinidae</taxon>
        <taxon>Hirundo</taxon>
    </lineage>
</organism>
<evidence type="ECO:0000256" key="1">
    <source>
        <dbReference type="SAM" id="MobiDB-lite"/>
    </source>
</evidence>